<comment type="caution">
    <text evidence="2">The sequence shown here is derived from an EMBL/GenBank/DDBJ whole genome shotgun (WGS) entry which is preliminary data.</text>
</comment>
<organism evidence="2 3">
    <name type="scientific">Shewanella salipaludis</name>
    <dbReference type="NCBI Taxonomy" id="2723052"/>
    <lineage>
        <taxon>Bacteria</taxon>
        <taxon>Pseudomonadati</taxon>
        <taxon>Pseudomonadota</taxon>
        <taxon>Gammaproteobacteria</taxon>
        <taxon>Alteromonadales</taxon>
        <taxon>Shewanellaceae</taxon>
        <taxon>Shewanella</taxon>
    </lineage>
</organism>
<dbReference type="RefSeq" id="WP_169563175.1">
    <property type="nucleotide sequence ID" value="NZ_JAAXYH010000002.1"/>
</dbReference>
<feature type="domain" description="NIPSNAP" evidence="1">
    <location>
        <begin position="7"/>
        <end position="80"/>
    </location>
</feature>
<dbReference type="EMBL" id="JAAXYH010000002">
    <property type="protein sequence ID" value="NMH64501.1"/>
    <property type="molecule type" value="Genomic_DNA"/>
</dbReference>
<evidence type="ECO:0000313" key="3">
    <source>
        <dbReference type="Proteomes" id="UP000737113"/>
    </source>
</evidence>
<evidence type="ECO:0000313" key="2">
    <source>
        <dbReference type="EMBL" id="NMH64501.1"/>
    </source>
</evidence>
<keyword evidence="3" id="KW-1185">Reference proteome</keyword>
<dbReference type="Gene3D" id="3.30.70.100">
    <property type="match status" value="1"/>
</dbReference>
<dbReference type="InterPro" id="IPR011008">
    <property type="entry name" value="Dimeric_a/b-barrel"/>
</dbReference>
<dbReference type="InterPro" id="IPR012577">
    <property type="entry name" value="NIPSNAP"/>
</dbReference>
<dbReference type="Proteomes" id="UP000737113">
    <property type="component" value="Unassembled WGS sequence"/>
</dbReference>
<dbReference type="Pfam" id="PF07978">
    <property type="entry name" value="NIPSNAP"/>
    <property type="match status" value="1"/>
</dbReference>
<proteinExistence type="predicted"/>
<accession>A0A972FZ14</accession>
<name>A0A972FZ14_9GAMM</name>
<evidence type="ECO:0000259" key="1">
    <source>
        <dbReference type="Pfam" id="PF07978"/>
    </source>
</evidence>
<protein>
    <submittedName>
        <fullName evidence="2">NIPSNAP family protein</fullName>
    </submittedName>
</protein>
<dbReference type="SUPFAM" id="SSF54909">
    <property type="entry name" value="Dimeric alpha+beta barrel"/>
    <property type="match status" value="1"/>
</dbReference>
<reference evidence="2" key="1">
    <citation type="submission" date="2020-04" db="EMBL/GenBank/DDBJ databases">
        <title>Description of Shewanella salipaludis sp. nov., isolated from a salt marsh.</title>
        <authorList>
            <person name="Park S."/>
            <person name="Yoon J.-H."/>
        </authorList>
    </citation>
    <scope>NUCLEOTIDE SEQUENCE</scope>
    <source>
        <strain evidence="2">SHSM-M6</strain>
    </source>
</reference>
<gene>
    <name evidence="2" type="ORF">HC757_04885</name>
</gene>
<dbReference type="AlphaFoldDB" id="A0A972FZ14"/>
<sequence length="115" mass="13442">MTKKLIEIRTYKLKKGSGNKFHQLVANQSMPLHLDWGMDVVVYGQSVHDEDAYFLIRAYDSLEHLEFSQNEFYATEQWRNGPRQGIVDLIESDVNATLWLSNEAIESMKLSFQTW</sequence>